<evidence type="ECO:0000313" key="3">
    <source>
        <dbReference type="EMBL" id="NMO15481.1"/>
    </source>
</evidence>
<gene>
    <name evidence="3" type="ORF">HG543_11550</name>
</gene>
<accession>A0A848LG71</accession>
<feature type="region of interest" description="Disordered" evidence="1">
    <location>
        <begin position="410"/>
        <end position="434"/>
    </location>
</feature>
<dbReference type="GO" id="GO:0070573">
    <property type="term" value="F:metallodipeptidase activity"/>
    <property type="evidence" value="ECO:0007669"/>
    <property type="project" value="InterPro"/>
</dbReference>
<evidence type="ECO:0000256" key="1">
    <source>
        <dbReference type="SAM" id="MobiDB-lite"/>
    </source>
</evidence>
<dbReference type="InterPro" id="IPR008257">
    <property type="entry name" value="Pept_M19"/>
</dbReference>
<evidence type="ECO:0000313" key="4">
    <source>
        <dbReference type="Proteomes" id="UP000518300"/>
    </source>
</evidence>
<dbReference type="PANTHER" id="PTHR10443">
    <property type="entry name" value="MICROSOMAL DIPEPTIDASE"/>
    <property type="match status" value="1"/>
</dbReference>
<reference evidence="3 4" key="1">
    <citation type="submission" date="2020-04" db="EMBL/GenBank/DDBJ databases">
        <title>Draft genome of Pyxidicoccus fallax type strain.</title>
        <authorList>
            <person name="Whitworth D.E."/>
        </authorList>
    </citation>
    <scope>NUCLEOTIDE SEQUENCE [LARGE SCALE GENOMIC DNA]</scope>
    <source>
        <strain evidence="3 4">DSM 14698</strain>
    </source>
</reference>
<evidence type="ECO:0000256" key="2">
    <source>
        <dbReference type="SAM" id="SignalP"/>
    </source>
</evidence>
<dbReference type="EMBL" id="JABBJJ010000040">
    <property type="protein sequence ID" value="NMO15481.1"/>
    <property type="molecule type" value="Genomic_DNA"/>
</dbReference>
<sequence>MFPLRSALSLLLCTALGLVSTRAHAQPAREDAARLERARGLLRQVPLIDGHNDLPWQFRERVGNRLAALDLTQDGRKLEPPLHTDLRRLREGGVGGVFWSVYVPADLEGGAAIQATLEQIDVVHRLVERYPQQLSLALTADDVERAHRASRVASLIGMEGGHSIGGSLGVLRQMYRAGARYLTLTHSKNVPWAESATDAPMATPLTEQGRAVVREMNRLGMLVDLSHVSARTMNAVLDLSQAPVIFSHSSTFALDPHPRNVPDEVLRRLSKNGGLVMVTFVPGFISDEVRKYSAEESAAAERFKVLHAGNPDAAKAALTAWRSANPAPRATLAQVADHIDHVRKLAGIDSVGLGSDFDGISTTIQGLEGVETYPALLAELLRRGYSDEDVRKVAGKNLLRVMRQAEATARRLQKERLAEDPPAEAEKPVAGAGK</sequence>
<name>A0A848LG71_9BACT</name>
<comment type="caution">
    <text evidence="3">The sequence shown here is derived from an EMBL/GenBank/DDBJ whole genome shotgun (WGS) entry which is preliminary data.</text>
</comment>
<feature type="signal peptide" evidence="2">
    <location>
        <begin position="1"/>
        <end position="25"/>
    </location>
</feature>
<keyword evidence="4" id="KW-1185">Reference proteome</keyword>
<feature type="compositionally biased region" description="Basic and acidic residues" evidence="1">
    <location>
        <begin position="410"/>
        <end position="427"/>
    </location>
</feature>
<proteinExistence type="predicted"/>
<keyword evidence="2" id="KW-0732">Signal</keyword>
<dbReference type="Pfam" id="PF01244">
    <property type="entry name" value="Peptidase_M19"/>
    <property type="match status" value="1"/>
</dbReference>
<protein>
    <submittedName>
        <fullName evidence="3">Membrane dipeptidase</fullName>
    </submittedName>
</protein>
<dbReference type="PANTHER" id="PTHR10443:SF12">
    <property type="entry name" value="DIPEPTIDASE"/>
    <property type="match status" value="1"/>
</dbReference>
<feature type="chain" id="PRO_5032340313" evidence="2">
    <location>
        <begin position="26"/>
        <end position="434"/>
    </location>
</feature>
<dbReference type="PROSITE" id="PS51365">
    <property type="entry name" value="RENAL_DIPEPTIDASE_2"/>
    <property type="match status" value="1"/>
</dbReference>
<dbReference type="GO" id="GO:0006508">
    <property type="term" value="P:proteolysis"/>
    <property type="evidence" value="ECO:0007669"/>
    <property type="project" value="InterPro"/>
</dbReference>
<dbReference type="Proteomes" id="UP000518300">
    <property type="component" value="Unassembled WGS sequence"/>
</dbReference>
<dbReference type="InterPro" id="IPR032466">
    <property type="entry name" value="Metal_Hydrolase"/>
</dbReference>
<dbReference type="CDD" id="cd01301">
    <property type="entry name" value="rDP_like"/>
    <property type="match status" value="1"/>
</dbReference>
<dbReference type="AlphaFoldDB" id="A0A848LG71"/>
<organism evidence="3 4">
    <name type="scientific">Pyxidicoccus fallax</name>
    <dbReference type="NCBI Taxonomy" id="394095"/>
    <lineage>
        <taxon>Bacteria</taxon>
        <taxon>Pseudomonadati</taxon>
        <taxon>Myxococcota</taxon>
        <taxon>Myxococcia</taxon>
        <taxon>Myxococcales</taxon>
        <taxon>Cystobacterineae</taxon>
        <taxon>Myxococcaceae</taxon>
        <taxon>Pyxidicoccus</taxon>
    </lineage>
</organism>
<dbReference type="Gene3D" id="3.20.20.140">
    <property type="entry name" value="Metal-dependent hydrolases"/>
    <property type="match status" value="1"/>
</dbReference>
<dbReference type="SUPFAM" id="SSF51556">
    <property type="entry name" value="Metallo-dependent hydrolases"/>
    <property type="match status" value="1"/>
</dbReference>
<dbReference type="RefSeq" id="WP_169344771.1">
    <property type="nucleotide sequence ID" value="NZ_JABBJJ010000040.1"/>
</dbReference>